<name>A0ABT8DJR4_9FLAO</name>
<dbReference type="PANTHER" id="PTHR12526:SF630">
    <property type="entry name" value="GLYCOSYLTRANSFERASE"/>
    <property type="match status" value="1"/>
</dbReference>
<accession>A0ABT8DJR4</accession>
<evidence type="ECO:0000313" key="3">
    <source>
        <dbReference type="Proteomes" id="UP001244787"/>
    </source>
</evidence>
<evidence type="ECO:0000313" key="2">
    <source>
        <dbReference type="EMBL" id="MDN3725293.1"/>
    </source>
</evidence>
<dbReference type="EC" id="2.4.-.-" evidence="2"/>
<dbReference type="CDD" id="cd03801">
    <property type="entry name" value="GT4_PimA-like"/>
    <property type="match status" value="1"/>
</dbReference>
<dbReference type="Pfam" id="PF00534">
    <property type="entry name" value="Glycos_transf_1"/>
    <property type="match status" value="1"/>
</dbReference>
<dbReference type="Gene3D" id="3.40.50.2000">
    <property type="entry name" value="Glycogen Phosphorylase B"/>
    <property type="match status" value="2"/>
</dbReference>
<keyword evidence="2" id="KW-0808">Transferase</keyword>
<dbReference type="InterPro" id="IPR001296">
    <property type="entry name" value="Glyco_trans_1"/>
</dbReference>
<keyword evidence="3" id="KW-1185">Reference proteome</keyword>
<protein>
    <submittedName>
        <fullName evidence="2">Glycosyltransferase family 4 protein</fullName>
        <ecNumber evidence="2">2.4.-.-</ecNumber>
    </submittedName>
</protein>
<feature type="domain" description="Glycosyl transferase family 1" evidence="1">
    <location>
        <begin position="202"/>
        <end position="347"/>
    </location>
</feature>
<proteinExistence type="predicted"/>
<sequence>MRIIIFDGSFKTTPFIRRLIESLSMNNEIYILGFNEEIDNKFENVKYISLGSNQKKLRFITTALAFSFSNKSFSHFLKTLKLLFKKRRKDIQQQNFEMAVTQIDPDIIHVQWPSLMSWCEPFLLNKKYKIILSQRGSQTTILPFVDIENFEYLKKWYPKISGFHSVSKSISEKGNMIWNDVSKIDKVIYTGLPLERLAFSQEYSKSKPIKLLSVGRAHWVKGYDYALRSCRLLKMAGVNFHYTIIGGAGDEELQYLRKQLGLEELVSFKDRMPQDQVFELMKSASLLLVTSLAEGLPNVAVEAMAIGLPVISTDCGGGVTEIIEENCTGWIVPSRNALAMALVIERFDLIPLEEIQKIRLAARRKVESQHSEIQMVEGMEKLYNELIV</sequence>
<evidence type="ECO:0000259" key="1">
    <source>
        <dbReference type="Pfam" id="PF00534"/>
    </source>
</evidence>
<dbReference type="EMBL" id="JAUGQQ010000012">
    <property type="protein sequence ID" value="MDN3725293.1"/>
    <property type="molecule type" value="Genomic_DNA"/>
</dbReference>
<dbReference type="GO" id="GO:0016757">
    <property type="term" value="F:glycosyltransferase activity"/>
    <property type="evidence" value="ECO:0007669"/>
    <property type="project" value="UniProtKB-KW"/>
</dbReference>
<comment type="caution">
    <text evidence="2">The sequence shown here is derived from an EMBL/GenBank/DDBJ whole genome shotgun (WGS) entry which is preliminary data.</text>
</comment>
<organism evidence="2 3">
    <name type="scientific">Aequorivita aurantiaca</name>
    <dbReference type="NCBI Taxonomy" id="3053356"/>
    <lineage>
        <taxon>Bacteria</taxon>
        <taxon>Pseudomonadati</taxon>
        <taxon>Bacteroidota</taxon>
        <taxon>Flavobacteriia</taxon>
        <taxon>Flavobacteriales</taxon>
        <taxon>Flavobacteriaceae</taxon>
        <taxon>Aequorivita</taxon>
    </lineage>
</organism>
<dbReference type="SUPFAM" id="SSF53756">
    <property type="entry name" value="UDP-Glycosyltransferase/glycogen phosphorylase"/>
    <property type="match status" value="1"/>
</dbReference>
<dbReference type="PANTHER" id="PTHR12526">
    <property type="entry name" value="GLYCOSYLTRANSFERASE"/>
    <property type="match status" value="1"/>
</dbReference>
<dbReference type="RefSeq" id="WP_290255384.1">
    <property type="nucleotide sequence ID" value="NZ_JAUGQQ010000012.1"/>
</dbReference>
<reference evidence="2 3" key="1">
    <citation type="submission" date="2023-06" db="EMBL/GenBank/DDBJ databases">
        <authorList>
            <person name="Ye Y.-Q."/>
            <person name="Du Z.-J."/>
        </authorList>
    </citation>
    <scope>NUCLEOTIDE SEQUENCE [LARGE SCALE GENOMIC DNA]</scope>
    <source>
        <strain evidence="2 3">SDUM287046</strain>
    </source>
</reference>
<gene>
    <name evidence="2" type="ORF">QRD02_12970</name>
</gene>
<dbReference type="Proteomes" id="UP001244787">
    <property type="component" value="Unassembled WGS sequence"/>
</dbReference>
<keyword evidence="2" id="KW-0328">Glycosyltransferase</keyword>